<dbReference type="AlphaFoldDB" id="A0A183AVU5"/>
<reference evidence="1 2" key="2">
    <citation type="submission" date="2018-11" db="EMBL/GenBank/DDBJ databases">
        <authorList>
            <consortium name="Pathogen Informatics"/>
        </authorList>
    </citation>
    <scope>NUCLEOTIDE SEQUENCE [LARGE SCALE GENOMIC DNA]</scope>
    <source>
        <strain evidence="1 2">Egypt</strain>
    </source>
</reference>
<reference evidence="3" key="1">
    <citation type="submission" date="2016-06" db="UniProtKB">
        <authorList>
            <consortium name="WormBaseParasite"/>
        </authorList>
    </citation>
    <scope>IDENTIFICATION</scope>
</reference>
<name>A0A183AVU5_9TREM</name>
<evidence type="ECO:0000313" key="3">
    <source>
        <dbReference type="WBParaSite" id="ECPE_0001111401-mRNA-1"/>
    </source>
</evidence>
<dbReference type="EMBL" id="UZAN01050166">
    <property type="protein sequence ID" value="VDP88034.1"/>
    <property type="molecule type" value="Genomic_DNA"/>
</dbReference>
<evidence type="ECO:0000313" key="2">
    <source>
        <dbReference type="Proteomes" id="UP000272942"/>
    </source>
</evidence>
<proteinExistence type="predicted"/>
<protein>
    <submittedName>
        <fullName evidence="1 3">Uncharacterized protein</fullName>
    </submittedName>
</protein>
<gene>
    <name evidence="1" type="ORF">ECPE_LOCUS11080</name>
</gene>
<keyword evidence="2" id="KW-1185">Reference proteome</keyword>
<sequence>MVRNHLESLNMNKSAGTDGIHPAIVKPLAGILPQPMCQLFKRRVQTENETVGEYTATVRALVHKAFGSRSLELRKALAKKRLQDGLRIETARQELAANPAASLLKAVNRAWKFDTSRTTEGAIRPRTSDPKIINPPVAGVFDPMATVPLSRV</sequence>
<dbReference type="WBParaSite" id="ECPE_0001111401-mRNA-1">
    <property type="protein sequence ID" value="ECPE_0001111401-mRNA-1"/>
    <property type="gene ID" value="ECPE_0001111401"/>
</dbReference>
<organism evidence="3">
    <name type="scientific">Echinostoma caproni</name>
    <dbReference type="NCBI Taxonomy" id="27848"/>
    <lineage>
        <taxon>Eukaryota</taxon>
        <taxon>Metazoa</taxon>
        <taxon>Spiralia</taxon>
        <taxon>Lophotrochozoa</taxon>
        <taxon>Platyhelminthes</taxon>
        <taxon>Trematoda</taxon>
        <taxon>Digenea</taxon>
        <taxon>Plagiorchiida</taxon>
        <taxon>Echinostomata</taxon>
        <taxon>Echinostomatoidea</taxon>
        <taxon>Echinostomatidae</taxon>
        <taxon>Echinostoma</taxon>
    </lineage>
</organism>
<accession>A0A183AVU5</accession>
<evidence type="ECO:0000313" key="1">
    <source>
        <dbReference type="EMBL" id="VDP88034.1"/>
    </source>
</evidence>
<dbReference type="Proteomes" id="UP000272942">
    <property type="component" value="Unassembled WGS sequence"/>
</dbReference>